<evidence type="ECO:0000259" key="6">
    <source>
        <dbReference type="Pfam" id="PF04932"/>
    </source>
</evidence>
<comment type="subcellular location">
    <subcellularLocation>
        <location evidence="1">Membrane</location>
        <topology evidence="1">Multi-pass membrane protein</topology>
    </subcellularLocation>
</comment>
<dbReference type="Proteomes" id="UP000000239">
    <property type="component" value="Chromosome"/>
</dbReference>
<feature type="transmembrane region" description="Helical" evidence="5">
    <location>
        <begin position="213"/>
        <end position="233"/>
    </location>
</feature>
<dbReference type="PANTHER" id="PTHR37422">
    <property type="entry name" value="TEICHURONIC ACID BIOSYNTHESIS PROTEIN TUAE"/>
    <property type="match status" value="1"/>
</dbReference>
<dbReference type="InterPro" id="IPR007016">
    <property type="entry name" value="O-antigen_ligase-rel_domated"/>
</dbReference>
<name>Q1QWW2_CHRI1</name>
<dbReference type="eggNOG" id="COG3307">
    <property type="taxonomic scope" value="Bacteria"/>
</dbReference>
<evidence type="ECO:0000256" key="1">
    <source>
        <dbReference type="ARBA" id="ARBA00004141"/>
    </source>
</evidence>
<proteinExistence type="predicted"/>
<dbReference type="Pfam" id="PF04932">
    <property type="entry name" value="Wzy_C"/>
    <property type="match status" value="1"/>
</dbReference>
<dbReference type="InterPro" id="IPR051533">
    <property type="entry name" value="WaaL-like"/>
</dbReference>
<dbReference type="PANTHER" id="PTHR37422:SF13">
    <property type="entry name" value="LIPOPOLYSACCHARIDE BIOSYNTHESIS PROTEIN PA4999-RELATED"/>
    <property type="match status" value="1"/>
</dbReference>
<feature type="transmembrane region" description="Helical" evidence="5">
    <location>
        <begin position="118"/>
        <end position="139"/>
    </location>
</feature>
<feature type="transmembrane region" description="Helical" evidence="5">
    <location>
        <begin position="37"/>
        <end position="54"/>
    </location>
</feature>
<accession>Q1QWW2</accession>
<organism evidence="7 8">
    <name type="scientific">Chromohalobacter israelensis (strain ATCC BAA-138 / DSM 3043 / CIP 106854 / NCIMB 13768 / 1H11)</name>
    <name type="common">Chromohalobacter salexigens</name>
    <dbReference type="NCBI Taxonomy" id="290398"/>
    <lineage>
        <taxon>Bacteria</taxon>
        <taxon>Pseudomonadati</taxon>
        <taxon>Pseudomonadota</taxon>
        <taxon>Gammaproteobacteria</taxon>
        <taxon>Oceanospirillales</taxon>
        <taxon>Halomonadaceae</taxon>
        <taxon>Chromohalobacter</taxon>
    </lineage>
</organism>
<dbReference type="HOGENOM" id="CLU_048390_0_0_6"/>
<sequence length="446" mass="49704">MTRDFARYCPRGVAVVGLLLLALYGALRILWPEVGEPAGTAMALFGLIAVLVWGKDLKGSAALWLLLAAIGVQILSWLLGYFHHPDWISSNPEVDRLAKLFIFIGVAWWLGGSTRWTLALWGASVIGYVIAAFVHGGGVQEWLAGFNGQRVGFGIRNKQHGAMLFGVCLVGLTVFARRIFMCLGPSRLPIILVWCVLTLISLAGVMIGQTRAVWLALSVVAFFGIIIWLMWLVKFHGARSMLRSVTIVVCVLAVVFLGALYTFKDTLSKRVGYESDVIEKLIDGEFQQLPYSSIGIRIHTWVAAGEWIAERPLVGWGGEGRGLVIDHTDWLPDDIKERFGHLHNFFLEVWVAYGLLGLGVIAALAFWIGRGTWLAWRAGVIPNDMALFGAAFFVYWMIVNQFESYNSFWTGVYVHNLIVGGLVTHIWRWQLESGQRVLAWPARWST</sequence>
<gene>
    <name evidence="7" type="ordered locus">Csal_1694</name>
</gene>
<keyword evidence="8" id="KW-1185">Reference proteome</keyword>
<evidence type="ECO:0000313" key="7">
    <source>
        <dbReference type="EMBL" id="ABE59046.1"/>
    </source>
</evidence>
<dbReference type="KEGG" id="csa:Csal_1694"/>
<evidence type="ECO:0000256" key="2">
    <source>
        <dbReference type="ARBA" id="ARBA00022692"/>
    </source>
</evidence>
<feature type="transmembrane region" description="Helical" evidence="5">
    <location>
        <begin position="350"/>
        <end position="368"/>
    </location>
</feature>
<keyword evidence="4 5" id="KW-0472">Membrane</keyword>
<dbReference type="STRING" id="290398.Csal_1694"/>
<evidence type="ECO:0000256" key="3">
    <source>
        <dbReference type="ARBA" id="ARBA00022989"/>
    </source>
</evidence>
<feature type="transmembrane region" description="Helical" evidence="5">
    <location>
        <begin position="12"/>
        <end position="31"/>
    </location>
</feature>
<dbReference type="OrthoDB" id="8576060at2"/>
<evidence type="ECO:0000256" key="4">
    <source>
        <dbReference type="ARBA" id="ARBA00023136"/>
    </source>
</evidence>
<feature type="transmembrane region" description="Helical" evidence="5">
    <location>
        <begin position="159"/>
        <end position="176"/>
    </location>
</feature>
<feature type="transmembrane region" description="Helical" evidence="5">
    <location>
        <begin position="380"/>
        <end position="398"/>
    </location>
</feature>
<keyword evidence="2 5" id="KW-0812">Transmembrane</keyword>
<feature type="transmembrane region" description="Helical" evidence="5">
    <location>
        <begin position="410"/>
        <end position="427"/>
    </location>
</feature>
<protein>
    <submittedName>
        <fullName evidence="7">O-antigen polymerase</fullName>
    </submittedName>
</protein>
<feature type="domain" description="O-antigen ligase-related" evidence="6">
    <location>
        <begin position="197"/>
        <end position="360"/>
    </location>
</feature>
<dbReference type="GO" id="GO:0016020">
    <property type="term" value="C:membrane"/>
    <property type="evidence" value="ECO:0007669"/>
    <property type="project" value="UniProtKB-SubCell"/>
</dbReference>
<feature type="transmembrane region" description="Helical" evidence="5">
    <location>
        <begin position="188"/>
        <end position="207"/>
    </location>
</feature>
<evidence type="ECO:0000313" key="8">
    <source>
        <dbReference type="Proteomes" id="UP000000239"/>
    </source>
</evidence>
<feature type="transmembrane region" description="Helical" evidence="5">
    <location>
        <begin position="245"/>
        <end position="263"/>
    </location>
</feature>
<keyword evidence="3 5" id="KW-1133">Transmembrane helix</keyword>
<reference evidence="7 8" key="1">
    <citation type="journal article" date="2011" name="Stand. Genomic Sci.">
        <title>Complete genome sequence of the halophilic and highly halotolerant Chromohalobacter salexigens type strain (1H11(T)).</title>
        <authorList>
            <person name="Copeland A."/>
            <person name="O'Connor K."/>
            <person name="Lucas S."/>
            <person name="Lapidus A."/>
            <person name="Berry K.W."/>
            <person name="Detter J.C."/>
            <person name="Del Rio T.G."/>
            <person name="Hammon N."/>
            <person name="Dalin E."/>
            <person name="Tice H."/>
            <person name="Pitluck S."/>
            <person name="Bruce D."/>
            <person name="Goodwin L."/>
            <person name="Han C."/>
            <person name="Tapia R."/>
            <person name="Saunders E."/>
            <person name="Schmutz J."/>
            <person name="Brettin T."/>
            <person name="Larimer F."/>
            <person name="Land M."/>
            <person name="Hauser L."/>
            <person name="Vargas C."/>
            <person name="Nieto J.J."/>
            <person name="Kyrpides N.C."/>
            <person name="Ivanova N."/>
            <person name="Goker M."/>
            <person name="Klenk H.P."/>
            <person name="Csonka L.N."/>
            <person name="Woyke T."/>
        </authorList>
    </citation>
    <scope>NUCLEOTIDE SEQUENCE [LARGE SCALE GENOMIC DNA]</scope>
    <source>
        <strain evidence="8">ATCC BAA-138 / DSM 3043 / CIP 106854 / NCIMB 13768 / 1H11</strain>
    </source>
</reference>
<dbReference type="EMBL" id="CP000285">
    <property type="protein sequence ID" value="ABE59046.1"/>
    <property type="molecule type" value="Genomic_DNA"/>
</dbReference>
<dbReference type="AlphaFoldDB" id="Q1QWW2"/>
<feature type="transmembrane region" description="Helical" evidence="5">
    <location>
        <begin position="61"/>
        <end position="82"/>
    </location>
</feature>
<evidence type="ECO:0000256" key="5">
    <source>
        <dbReference type="SAM" id="Phobius"/>
    </source>
</evidence>